<organism evidence="6 7">
    <name type="scientific">Novosphingobium mathurense</name>
    <dbReference type="NCBI Taxonomy" id="428990"/>
    <lineage>
        <taxon>Bacteria</taxon>
        <taxon>Pseudomonadati</taxon>
        <taxon>Pseudomonadota</taxon>
        <taxon>Alphaproteobacteria</taxon>
        <taxon>Sphingomonadales</taxon>
        <taxon>Sphingomonadaceae</taxon>
        <taxon>Novosphingobium</taxon>
    </lineage>
</organism>
<dbReference type="SUPFAM" id="SSF46689">
    <property type="entry name" value="Homeodomain-like"/>
    <property type="match status" value="1"/>
</dbReference>
<dbReference type="Proteomes" id="UP000190989">
    <property type="component" value="Unassembled WGS sequence"/>
</dbReference>
<evidence type="ECO:0000313" key="6">
    <source>
        <dbReference type="EMBL" id="SLK02775.1"/>
    </source>
</evidence>
<name>A0A1U6I448_9SPHN</name>
<evidence type="ECO:0000256" key="2">
    <source>
        <dbReference type="ARBA" id="ARBA00023125"/>
    </source>
</evidence>
<dbReference type="PROSITE" id="PS50977">
    <property type="entry name" value="HTH_TETR_2"/>
    <property type="match status" value="1"/>
</dbReference>
<dbReference type="InterPro" id="IPR050109">
    <property type="entry name" value="HTH-type_TetR-like_transc_reg"/>
</dbReference>
<accession>A0A1U6I448</accession>
<evidence type="ECO:0000256" key="3">
    <source>
        <dbReference type="ARBA" id="ARBA00023163"/>
    </source>
</evidence>
<dbReference type="Pfam" id="PF00440">
    <property type="entry name" value="TetR_N"/>
    <property type="match status" value="1"/>
</dbReference>
<dbReference type="InterPro" id="IPR001647">
    <property type="entry name" value="HTH_TetR"/>
</dbReference>
<dbReference type="AlphaFoldDB" id="A0A1U6I448"/>
<evidence type="ECO:0000259" key="5">
    <source>
        <dbReference type="PROSITE" id="PS50977"/>
    </source>
</evidence>
<evidence type="ECO:0000256" key="4">
    <source>
        <dbReference type="PROSITE-ProRule" id="PRU00335"/>
    </source>
</evidence>
<evidence type="ECO:0000256" key="1">
    <source>
        <dbReference type="ARBA" id="ARBA00023015"/>
    </source>
</evidence>
<dbReference type="RefSeq" id="WP_231634569.1">
    <property type="nucleotide sequence ID" value="NZ_FVZE01000004.1"/>
</dbReference>
<dbReference type="PANTHER" id="PTHR30055">
    <property type="entry name" value="HTH-TYPE TRANSCRIPTIONAL REGULATOR RUTR"/>
    <property type="match status" value="1"/>
</dbReference>
<dbReference type="GO" id="GO:0003700">
    <property type="term" value="F:DNA-binding transcription factor activity"/>
    <property type="evidence" value="ECO:0007669"/>
    <property type="project" value="TreeGrafter"/>
</dbReference>
<sequence>MILHRVSDAPFGSIAFEQDPVRWMESSEIFTKPQQQRSRDSLSRIVTSAVTLFSESGFDATRVSDIAKHARVPVGTVYQHFADKEALLTAIVSGYRTCRMREISELCTSAEALAASPRELIGLHLDIVFSAFTVDSGLLRLIERRRLEDPNVHKDQSGANEIVASLIADRLVEKMPERDAAQLRRQVLYLHSIIRGAVVWSVLPAGGELGEGLKVTDTAFAEEAFKMSLRYLGIEE</sequence>
<dbReference type="InterPro" id="IPR009057">
    <property type="entry name" value="Homeodomain-like_sf"/>
</dbReference>
<keyword evidence="1" id="KW-0805">Transcription regulation</keyword>
<protein>
    <submittedName>
        <fullName evidence="6">Transcriptional regulator, TetR family</fullName>
    </submittedName>
</protein>
<dbReference type="STRING" id="428990.SAMN06295987_104144"/>
<feature type="DNA-binding region" description="H-T-H motif" evidence="4">
    <location>
        <begin position="62"/>
        <end position="81"/>
    </location>
</feature>
<evidence type="ECO:0000313" key="7">
    <source>
        <dbReference type="Proteomes" id="UP000190989"/>
    </source>
</evidence>
<dbReference type="PANTHER" id="PTHR30055:SF234">
    <property type="entry name" value="HTH-TYPE TRANSCRIPTIONAL REGULATOR BETI"/>
    <property type="match status" value="1"/>
</dbReference>
<proteinExistence type="predicted"/>
<keyword evidence="7" id="KW-1185">Reference proteome</keyword>
<dbReference type="Gene3D" id="1.10.357.10">
    <property type="entry name" value="Tetracycline Repressor, domain 2"/>
    <property type="match status" value="1"/>
</dbReference>
<dbReference type="EMBL" id="FVZE01000004">
    <property type="protein sequence ID" value="SLK02775.1"/>
    <property type="molecule type" value="Genomic_DNA"/>
</dbReference>
<feature type="domain" description="HTH tetR-type" evidence="5">
    <location>
        <begin position="39"/>
        <end position="99"/>
    </location>
</feature>
<reference evidence="7" key="1">
    <citation type="submission" date="2017-02" db="EMBL/GenBank/DDBJ databases">
        <authorList>
            <person name="Varghese N."/>
            <person name="Submissions S."/>
        </authorList>
    </citation>
    <scope>NUCLEOTIDE SEQUENCE [LARGE SCALE GENOMIC DNA]</scope>
    <source>
        <strain evidence="7">SM117</strain>
    </source>
</reference>
<dbReference type="GO" id="GO:0000976">
    <property type="term" value="F:transcription cis-regulatory region binding"/>
    <property type="evidence" value="ECO:0007669"/>
    <property type="project" value="TreeGrafter"/>
</dbReference>
<keyword evidence="2 4" id="KW-0238">DNA-binding</keyword>
<dbReference type="PRINTS" id="PR00455">
    <property type="entry name" value="HTHTETR"/>
</dbReference>
<keyword evidence="3" id="KW-0804">Transcription</keyword>
<gene>
    <name evidence="6" type="ORF">SAMN06295987_104144</name>
</gene>